<dbReference type="PANTHER" id="PTHR46680:SF2">
    <property type="entry name" value="NF-KAPPA-B INHIBITOR ZETA"/>
    <property type="match status" value="1"/>
</dbReference>
<dbReference type="GO" id="GO:0051059">
    <property type="term" value="F:NF-kappaB binding"/>
    <property type="evidence" value="ECO:0007669"/>
    <property type="project" value="TreeGrafter"/>
</dbReference>
<evidence type="ECO:0000256" key="4">
    <source>
        <dbReference type="SAM" id="MobiDB-lite"/>
    </source>
</evidence>
<dbReference type="InterPro" id="IPR051070">
    <property type="entry name" value="NF-kappa-B_inhibitor"/>
</dbReference>
<dbReference type="InterPro" id="IPR002110">
    <property type="entry name" value="Ankyrin_rpt"/>
</dbReference>
<evidence type="ECO:0000313" key="5">
    <source>
        <dbReference type="Ensembl" id="ENSSMRP00000007624.1"/>
    </source>
</evidence>
<feature type="compositionally biased region" description="Low complexity" evidence="4">
    <location>
        <begin position="59"/>
        <end position="74"/>
    </location>
</feature>
<dbReference type="SMART" id="SM00248">
    <property type="entry name" value="ANK"/>
    <property type="match status" value="6"/>
</dbReference>
<dbReference type="PANTHER" id="PTHR46680">
    <property type="entry name" value="NF-KAPPA-B INHIBITOR ALPHA"/>
    <property type="match status" value="1"/>
</dbReference>
<dbReference type="Gene3D" id="1.25.40.20">
    <property type="entry name" value="Ankyrin repeat-containing domain"/>
    <property type="match status" value="1"/>
</dbReference>
<evidence type="ECO:0000256" key="3">
    <source>
        <dbReference type="PROSITE-ProRule" id="PRU00023"/>
    </source>
</evidence>
<evidence type="ECO:0000256" key="1">
    <source>
        <dbReference type="ARBA" id="ARBA00022737"/>
    </source>
</evidence>
<dbReference type="Proteomes" id="UP000694421">
    <property type="component" value="Unplaced"/>
</dbReference>
<evidence type="ECO:0000256" key="2">
    <source>
        <dbReference type="ARBA" id="ARBA00023043"/>
    </source>
</evidence>
<dbReference type="Ensembl" id="ENSSMRT00000008914.1">
    <property type="protein sequence ID" value="ENSSMRP00000007624.1"/>
    <property type="gene ID" value="ENSSMRG00000006112.1"/>
</dbReference>
<reference evidence="5" key="2">
    <citation type="submission" date="2025-09" db="UniProtKB">
        <authorList>
            <consortium name="Ensembl"/>
        </authorList>
    </citation>
    <scope>IDENTIFICATION</scope>
</reference>
<organism evidence="5 6">
    <name type="scientific">Salvator merianae</name>
    <name type="common">Argentine black and white tegu</name>
    <name type="synonym">Tupinambis merianae</name>
    <dbReference type="NCBI Taxonomy" id="96440"/>
    <lineage>
        <taxon>Eukaryota</taxon>
        <taxon>Metazoa</taxon>
        <taxon>Chordata</taxon>
        <taxon>Craniata</taxon>
        <taxon>Vertebrata</taxon>
        <taxon>Euteleostomi</taxon>
        <taxon>Lepidosauria</taxon>
        <taxon>Squamata</taxon>
        <taxon>Bifurcata</taxon>
        <taxon>Unidentata</taxon>
        <taxon>Episquamata</taxon>
        <taxon>Laterata</taxon>
        <taxon>Teiioidea</taxon>
        <taxon>Teiidae</taxon>
        <taxon>Salvator</taxon>
    </lineage>
</organism>
<keyword evidence="2 3" id="KW-0040">ANK repeat</keyword>
<protein>
    <submittedName>
        <fullName evidence="5">BCL3 transcription coactivator</fullName>
    </submittedName>
</protein>
<name>A0A8D0BQH4_SALMN</name>
<feature type="repeat" description="ANK" evidence="3">
    <location>
        <begin position="286"/>
        <end position="318"/>
    </location>
</feature>
<reference evidence="5" key="1">
    <citation type="submission" date="2025-08" db="UniProtKB">
        <authorList>
            <consortium name="Ensembl"/>
        </authorList>
    </citation>
    <scope>IDENTIFICATION</scope>
</reference>
<feature type="compositionally biased region" description="Basic and acidic residues" evidence="4">
    <location>
        <begin position="159"/>
        <end position="168"/>
    </location>
</feature>
<feature type="region of interest" description="Disordered" evidence="4">
    <location>
        <begin position="473"/>
        <end position="573"/>
    </location>
</feature>
<keyword evidence="6" id="KW-1185">Reference proteome</keyword>
<dbReference type="GeneTree" id="ENSGT00940000161392"/>
<feature type="repeat" description="ANK" evidence="3">
    <location>
        <begin position="355"/>
        <end position="387"/>
    </location>
</feature>
<dbReference type="GO" id="GO:0005829">
    <property type="term" value="C:cytosol"/>
    <property type="evidence" value="ECO:0007669"/>
    <property type="project" value="TreeGrafter"/>
</dbReference>
<dbReference type="GO" id="GO:0071356">
    <property type="term" value="P:cellular response to tumor necrosis factor"/>
    <property type="evidence" value="ECO:0007669"/>
    <property type="project" value="TreeGrafter"/>
</dbReference>
<feature type="region of interest" description="Disordered" evidence="4">
    <location>
        <begin position="638"/>
        <end position="675"/>
    </location>
</feature>
<dbReference type="AlphaFoldDB" id="A0A8D0BQH4"/>
<keyword evidence="1" id="KW-0677">Repeat</keyword>
<dbReference type="SUPFAM" id="SSF48403">
    <property type="entry name" value="Ankyrin repeat"/>
    <property type="match status" value="1"/>
</dbReference>
<feature type="compositionally biased region" description="Basic and acidic residues" evidence="4">
    <location>
        <begin position="47"/>
        <end position="58"/>
    </location>
</feature>
<accession>A0A8D0BQH4</accession>
<feature type="repeat" description="ANK" evidence="3">
    <location>
        <begin position="389"/>
        <end position="421"/>
    </location>
</feature>
<dbReference type="PROSITE" id="PS50297">
    <property type="entry name" value="ANK_REP_REGION"/>
    <property type="match status" value="6"/>
</dbReference>
<feature type="region of interest" description="Disordered" evidence="4">
    <location>
        <begin position="1"/>
        <end position="169"/>
    </location>
</feature>
<proteinExistence type="predicted"/>
<dbReference type="InterPro" id="IPR036770">
    <property type="entry name" value="Ankyrin_rpt-contain_sf"/>
</dbReference>
<sequence length="675" mass="71915">MVTGPGSAPQEGESDREVGSAWSESLPLPTPSLRSRMAGELPVDLSTWRKGERQDRWVPSDGEAAAAGGPSSEGEAPRAGQRTPSSQKPPTVLVERAPSSVCRTHAGTLPPEVQRTASPQAGAEGEKKLETSLPLRKRRYAVHGAADGDSQGPLAGKAPKTESSKGETEAWIPPCNGYCPPYISLAFPRVPAAYYPGLTVPYLAPELPPVFHSVTPQALLEVSSPYSMLCSVEPQLALDIAMATKQDEDGDTPLHIAVVQGNLLIVRQLITLFRQGQRDLDTFNNLRQTPLHLAVITAQSALVKLLLACGASPMVLDRNGQTALHLACEHGSLQCLQELLDGSPTPLDLEARNFEGFTPLHIAVGTSNQDLTLTLLEHGADIDAVDIKSGRSPLLHAVENNNLDVVELLLQHGANVNAQSYGGNTALHAASGRGLLDMLRLLVRNGADSSLKNYHNDTPLMVAKNKRVIDILRGKASRPGLTPESMREGSSPARSAASSPVIRSAHTGLLSASPDSCPTTPSPALTPKPHSATPSPNITHKKPESITLTNGPSATGPLQEVKLEKSPTPPMSDHPAGFPGASKFFLPGAENVMDPNFQAVLYPFAASNHNLTPPHLQLLPIGLNHSVLPPSWANPVHPRGRGVDQSRTLLDSESLPITDLEGRRLQSRYSRPRDS</sequence>
<dbReference type="OMA" id="GCEGQWL"/>
<dbReference type="PROSITE" id="PS50088">
    <property type="entry name" value="ANK_REPEAT"/>
    <property type="match status" value="6"/>
</dbReference>
<feature type="compositionally biased region" description="Low complexity" evidence="4">
    <location>
        <begin position="490"/>
        <end position="505"/>
    </location>
</feature>
<dbReference type="Pfam" id="PF00023">
    <property type="entry name" value="Ank"/>
    <property type="match status" value="1"/>
</dbReference>
<dbReference type="PRINTS" id="PR01415">
    <property type="entry name" value="ANKYRIN"/>
</dbReference>
<feature type="repeat" description="ANK" evidence="3">
    <location>
        <begin position="422"/>
        <end position="454"/>
    </location>
</feature>
<evidence type="ECO:0000313" key="6">
    <source>
        <dbReference type="Proteomes" id="UP000694421"/>
    </source>
</evidence>
<dbReference type="Pfam" id="PF12796">
    <property type="entry name" value="Ank_2"/>
    <property type="match status" value="2"/>
</dbReference>
<feature type="repeat" description="ANK" evidence="3">
    <location>
        <begin position="319"/>
        <end position="341"/>
    </location>
</feature>
<feature type="repeat" description="ANK" evidence="3">
    <location>
        <begin position="249"/>
        <end position="270"/>
    </location>
</feature>